<comment type="caution">
    <text evidence="1">The sequence shown here is derived from an EMBL/GenBank/DDBJ whole genome shotgun (WGS) entry which is preliminary data.</text>
</comment>
<gene>
    <name evidence="1" type="ORF">DFP96_11336</name>
</gene>
<protein>
    <submittedName>
        <fullName evidence="1">Uncharacterized protein</fullName>
    </submittedName>
</protein>
<evidence type="ECO:0000313" key="2">
    <source>
        <dbReference type="Proteomes" id="UP000295558"/>
    </source>
</evidence>
<proteinExistence type="predicted"/>
<reference evidence="1 2" key="1">
    <citation type="submission" date="2019-03" db="EMBL/GenBank/DDBJ databases">
        <title>Genomic Encyclopedia of Type Strains, Phase III (KMG-III): the genomes of soil and plant-associated and newly described type strains.</title>
        <authorList>
            <person name="Whitman W."/>
        </authorList>
    </citation>
    <scope>NUCLEOTIDE SEQUENCE [LARGE SCALE GENOMIC DNA]</scope>
    <source>
        <strain evidence="1 2">CECT 7972</strain>
    </source>
</reference>
<dbReference type="EMBL" id="SNZK01000013">
    <property type="protein sequence ID" value="TDR51345.1"/>
    <property type="molecule type" value="Genomic_DNA"/>
</dbReference>
<dbReference type="AlphaFoldDB" id="A0A4R6ZGT2"/>
<accession>A0A4R6ZGT2</accession>
<organism evidence="1 2">
    <name type="scientific">Listeria rocourtiae</name>
    <dbReference type="NCBI Taxonomy" id="647910"/>
    <lineage>
        <taxon>Bacteria</taxon>
        <taxon>Bacillati</taxon>
        <taxon>Bacillota</taxon>
        <taxon>Bacilli</taxon>
        <taxon>Bacillales</taxon>
        <taxon>Listeriaceae</taxon>
        <taxon>Listeria</taxon>
    </lineage>
</organism>
<keyword evidence="2" id="KW-1185">Reference proteome</keyword>
<evidence type="ECO:0000313" key="1">
    <source>
        <dbReference type="EMBL" id="TDR51345.1"/>
    </source>
</evidence>
<name>A0A4R6ZGT2_9LIST</name>
<sequence>MTRKNNTHTVPPTLDRIIVSNELDILNKLRESQEDKQNNRIVTSSIGWSKLRVNSKRV</sequence>
<dbReference type="Proteomes" id="UP000295558">
    <property type="component" value="Unassembled WGS sequence"/>
</dbReference>